<dbReference type="STRING" id="1121284.SAMN05660493_02454"/>
<dbReference type="RefSeq" id="WP_076783868.1">
    <property type="nucleotide sequence ID" value="NZ_FTPU01000030.1"/>
</dbReference>
<dbReference type="InterPro" id="IPR016186">
    <property type="entry name" value="C-type_lectin-like/link_sf"/>
</dbReference>
<reference evidence="3" key="1">
    <citation type="submission" date="2016-10" db="EMBL/GenBank/DDBJ databases">
        <authorList>
            <person name="Varghese N."/>
            <person name="Submissions S."/>
        </authorList>
    </citation>
    <scope>NUCLEOTIDE SEQUENCE [LARGE SCALE GENOMIC DNA]</scope>
    <source>
        <strain evidence="3">DSM 19482</strain>
    </source>
</reference>
<keyword evidence="3" id="KW-1185">Reference proteome</keyword>
<evidence type="ECO:0000259" key="1">
    <source>
        <dbReference type="PROSITE" id="PS50041"/>
    </source>
</evidence>
<gene>
    <name evidence="2" type="ORF">SAMN05660493_02454</name>
</gene>
<dbReference type="Proteomes" id="UP000187261">
    <property type="component" value="Unassembled WGS sequence"/>
</dbReference>
<dbReference type="CDD" id="cd00037">
    <property type="entry name" value="CLECT"/>
    <property type="match status" value="1"/>
</dbReference>
<dbReference type="PROSITE" id="PS50041">
    <property type="entry name" value="C_TYPE_LECTIN_2"/>
    <property type="match status" value="1"/>
</dbReference>
<dbReference type="InterPro" id="IPR001304">
    <property type="entry name" value="C-type_lectin-like"/>
</dbReference>
<evidence type="ECO:0000313" key="3">
    <source>
        <dbReference type="Proteomes" id="UP000187261"/>
    </source>
</evidence>
<sequence>MEYSGHTYCSFNLNNGVTWEQAFNIGKSYGGYLPVITTNDEWNFIKTNLLDGTGNSNHDSWIGFNYVPYKGNAGAYTWITAEKSMVNWSTSSSETNFATNQPAAYDSSGNVVPTTPGCIKIANSTTNSNRQWYKDNCSTTANFDFLIIEFHNN</sequence>
<dbReference type="OrthoDB" id="1234557at2"/>
<dbReference type="InterPro" id="IPR016187">
    <property type="entry name" value="CTDL_fold"/>
</dbReference>
<dbReference type="Pfam" id="PF00059">
    <property type="entry name" value="Lectin_C"/>
    <property type="match status" value="1"/>
</dbReference>
<organism evidence="2 3">
    <name type="scientific">Epilithonimonas bovis DSM 19482</name>
    <dbReference type="NCBI Taxonomy" id="1121284"/>
    <lineage>
        <taxon>Bacteria</taxon>
        <taxon>Pseudomonadati</taxon>
        <taxon>Bacteroidota</taxon>
        <taxon>Flavobacteriia</taxon>
        <taxon>Flavobacteriales</taxon>
        <taxon>Weeksellaceae</taxon>
        <taxon>Chryseobacterium group</taxon>
        <taxon>Epilithonimonas</taxon>
    </lineage>
</organism>
<feature type="domain" description="C-type lectin" evidence="1">
    <location>
        <begin position="3"/>
        <end position="143"/>
    </location>
</feature>
<dbReference type="SUPFAM" id="SSF56436">
    <property type="entry name" value="C-type lectin-like"/>
    <property type="match status" value="1"/>
</dbReference>
<accession>A0A1U7Q0H2</accession>
<dbReference type="AlphaFoldDB" id="A0A1U7Q0H2"/>
<dbReference type="EMBL" id="FTPU01000030">
    <property type="protein sequence ID" value="SIT97728.1"/>
    <property type="molecule type" value="Genomic_DNA"/>
</dbReference>
<name>A0A1U7Q0H2_9FLAO</name>
<evidence type="ECO:0000313" key="2">
    <source>
        <dbReference type="EMBL" id="SIT97728.1"/>
    </source>
</evidence>
<dbReference type="Gene3D" id="3.10.100.10">
    <property type="entry name" value="Mannose-Binding Protein A, subunit A"/>
    <property type="match status" value="1"/>
</dbReference>
<proteinExistence type="predicted"/>
<protein>
    <submittedName>
        <fullName evidence="2">Lectin C-type domain-containing protein</fullName>
    </submittedName>
</protein>